<keyword evidence="3" id="KW-0597">Phosphoprotein</keyword>
<evidence type="ECO:0000256" key="1">
    <source>
        <dbReference type="ARBA" id="ARBA00001957"/>
    </source>
</evidence>
<name>A0A7H8NJN8_9ACTN</name>
<dbReference type="SMART" id="SM00824">
    <property type="entry name" value="PKS_TE"/>
    <property type="match status" value="1"/>
</dbReference>
<evidence type="ECO:0000313" key="6">
    <source>
        <dbReference type="Proteomes" id="UP000509303"/>
    </source>
</evidence>
<organism evidence="5 6">
    <name type="scientific">Streptomyces buecherae</name>
    <dbReference type="NCBI Taxonomy" id="2763006"/>
    <lineage>
        <taxon>Bacteria</taxon>
        <taxon>Bacillati</taxon>
        <taxon>Actinomycetota</taxon>
        <taxon>Actinomycetes</taxon>
        <taxon>Kitasatosporales</taxon>
        <taxon>Streptomycetaceae</taxon>
        <taxon>Streptomyces</taxon>
    </lineage>
</organism>
<dbReference type="GO" id="GO:0043041">
    <property type="term" value="P:amino acid activation for nonribosomal peptide biosynthetic process"/>
    <property type="evidence" value="ECO:0007669"/>
    <property type="project" value="TreeGrafter"/>
</dbReference>
<dbReference type="SMART" id="SM00823">
    <property type="entry name" value="PKS_PP"/>
    <property type="match status" value="1"/>
</dbReference>
<dbReference type="Gene3D" id="3.30.300.30">
    <property type="match status" value="1"/>
</dbReference>
<gene>
    <name evidence="5" type="ORF">HUT08_25440</name>
</gene>
<dbReference type="EMBL" id="CP054929">
    <property type="protein sequence ID" value="QKW54761.1"/>
    <property type="molecule type" value="Genomic_DNA"/>
</dbReference>
<protein>
    <submittedName>
        <fullName evidence="5">Non-ribosomal peptide synthetase</fullName>
    </submittedName>
</protein>
<dbReference type="InterPro" id="IPR009081">
    <property type="entry name" value="PP-bd_ACP"/>
</dbReference>
<dbReference type="InterPro" id="IPR029058">
    <property type="entry name" value="AB_hydrolase_fold"/>
</dbReference>
<feature type="domain" description="Carrier" evidence="4">
    <location>
        <begin position="611"/>
        <end position="689"/>
    </location>
</feature>
<dbReference type="InterPro" id="IPR001031">
    <property type="entry name" value="Thioesterase"/>
</dbReference>
<dbReference type="PROSITE" id="PS50075">
    <property type="entry name" value="CARRIER"/>
    <property type="match status" value="1"/>
</dbReference>
<dbReference type="GO" id="GO:0031177">
    <property type="term" value="F:phosphopantetheine binding"/>
    <property type="evidence" value="ECO:0007669"/>
    <property type="project" value="InterPro"/>
</dbReference>
<keyword evidence="2" id="KW-0596">Phosphopantetheine</keyword>
<dbReference type="SUPFAM" id="SSF47336">
    <property type="entry name" value="ACP-like"/>
    <property type="match status" value="1"/>
</dbReference>
<dbReference type="Gene3D" id="3.40.50.1820">
    <property type="entry name" value="alpha/beta hydrolase"/>
    <property type="match status" value="1"/>
</dbReference>
<evidence type="ECO:0000256" key="3">
    <source>
        <dbReference type="ARBA" id="ARBA00022553"/>
    </source>
</evidence>
<dbReference type="InterPro" id="IPR020806">
    <property type="entry name" value="PKS_PP-bd"/>
</dbReference>
<dbReference type="Pfam" id="PF00975">
    <property type="entry name" value="Thioesterase"/>
    <property type="match status" value="1"/>
</dbReference>
<proteinExistence type="predicted"/>
<comment type="cofactor">
    <cofactor evidence="1">
        <name>pantetheine 4'-phosphate</name>
        <dbReference type="ChEBI" id="CHEBI:47942"/>
    </cofactor>
</comment>
<reference evidence="5 6" key="1">
    <citation type="submission" date="2020-06" db="EMBL/GenBank/DDBJ databases">
        <title>Genome mining for natural products.</title>
        <authorList>
            <person name="Zhang B."/>
            <person name="Shi J."/>
            <person name="Ge H."/>
        </authorList>
    </citation>
    <scope>NUCLEOTIDE SEQUENCE [LARGE SCALE GENOMIC DNA]</scope>
    <source>
        <strain evidence="5 6">NA00687</strain>
    </source>
</reference>
<dbReference type="Gene3D" id="3.40.50.12780">
    <property type="entry name" value="N-terminal domain of ligase-like"/>
    <property type="match status" value="1"/>
</dbReference>
<dbReference type="GO" id="GO:0044550">
    <property type="term" value="P:secondary metabolite biosynthetic process"/>
    <property type="evidence" value="ECO:0007669"/>
    <property type="project" value="TreeGrafter"/>
</dbReference>
<accession>A0A7H8NJN8</accession>
<dbReference type="PANTHER" id="PTHR45527:SF1">
    <property type="entry name" value="FATTY ACID SYNTHASE"/>
    <property type="match status" value="1"/>
</dbReference>
<dbReference type="InterPro" id="IPR045851">
    <property type="entry name" value="AMP-bd_C_sf"/>
</dbReference>
<dbReference type="GO" id="GO:0017000">
    <property type="term" value="P:antibiotic biosynthetic process"/>
    <property type="evidence" value="ECO:0007669"/>
    <property type="project" value="UniProtKB-ARBA"/>
</dbReference>
<dbReference type="Pfam" id="PF00501">
    <property type="entry name" value="AMP-binding"/>
    <property type="match status" value="1"/>
</dbReference>
<sequence>MEPESVAQLLRKAARSHPDAGMRYLPDDPMGESAFQSYPFLLAAAERLAAGLARRGLAPGDPVGLLLDRPRDVIPAFWGCVLGGFVPCPLPPLPDDADRTREHLAHLGELLDGPLLLTTEPVAGAAPRDARVRMVPIGQLHAETETETEPGPARDAAPAAVTPVAPDGLALLVLTSGSTGRPKAVRLTHANLLASMAAKAERQRLTGADRTLNWIAFDHVAALLEAHLLPLAVGAEQFHVSSARVLGDPMEFLRLISRHRVTMTFTPNFLLGLLNAADAPAAGAPAAGVVGEPGVSQGAAGQARGGAEAGAYDPRGERLDLRSLRHIVSGGEANVRATGEAFLARYAPYGLRGDALWPAFGMTETCAGSVYSRGFPRVDAGREFASLGQPVRGLRVRVADARGRVCPAGEVGELQLRGPMITDGYHHDPAATARAHTPDGWFRSGDLGRIDGLGDGAPSLLVGDEAGTGHLVLVGRAKDSVIVNGVNYFSPDIEAAIERLDGVAPGHVAAFPTRQPGHDTEQLVVALRPEPAAASGAALHRLLTTVRATVVAHWGFRPAHVLPLPASAFPRTSLGKTLRQRMRERLEAGAYDAVIAEVAAESERHLGGHVAPEGATERALADIYAELFEREPARVSATASFFDLGGTSLDILRLRRLVATRLAVADLPVITVLTAPTVRRLAARLDAGPPAATGPAAYDPVVPLQTGGDKTPLFCVHPGVGEVLVFVNLARYFAGDRPFFALRARGFNAGERPFDSFAEMVETYVRAIRARQPRGPYAIAGYSYGGAVAFEIAKRLEALGERVGFVGSLNLPPHIKYRMDELDFVETATNLALFLDLVDRRRALELPAELRALPADDRLARLLDLAPPRRLRDLDLDLPKFTAWARLASGLTALGREYRPSGTVRSMTVFYAEPLRGTKEDWLARELRRWDEHTRSQNRYVEVPGEHYTMLGPRHVATFQAILRRELDRALGEGSP</sequence>
<dbReference type="Gene3D" id="1.10.1200.10">
    <property type="entry name" value="ACP-like"/>
    <property type="match status" value="1"/>
</dbReference>
<keyword evidence="6" id="KW-1185">Reference proteome</keyword>
<dbReference type="InterPro" id="IPR020802">
    <property type="entry name" value="TesA-like"/>
</dbReference>
<dbReference type="PANTHER" id="PTHR45527">
    <property type="entry name" value="NONRIBOSOMAL PEPTIDE SYNTHETASE"/>
    <property type="match status" value="1"/>
</dbReference>
<dbReference type="InterPro" id="IPR020845">
    <property type="entry name" value="AMP-binding_CS"/>
</dbReference>
<dbReference type="Pfam" id="PF00550">
    <property type="entry name" value="PP-binding"/>
    <property type="match status" value="1"/>
</dbReference>
<evidence type="ECO:0000256" key="2">
    <source>
        <dbReference type="ARBA" id="ARBA00022450"/>
    </source>
</evidence>
<evidence type="ECO:0000259" key="4">
    <source>
        <dbReference type="PROSITE" id="PS50075"/>
    </source>
</evidence>
<dbReference type="InterPro" id="IPR000873">
    <property type="entry name" value="AMP-dep_synth/lig_dom"/>
</dbReference>
<dbReference type="GO" id="GO:0005737">
    <property type="term" value="C:cytoplasm"/>
    <property type="evidence" value="ECO:0007669"/>
    <property type="project" value="TreeGrafter"/>
</dbReference>
<evidence type="ECO:0000313" key="5">
    <source>
        <dbReference type="EMBL" id="QKW54761.1"/>
    </source>
</evidence>
<dbReference type="Proteomes" id="UP000509303">
    <property type="component" value="Chromosome"/>
</dbReference>
<dbReference type="InterPro" id="IPR042099">
    <property type="entry name" value="ANL_N_sf"/>
</dbReference>
<dbReference type="InterPro" id="IPR036736">
    <property type="entry name" value="ACP-like_sf"/>
</dbReference>
<dbReference type="PROSITE" id="PS00455">
    <property type="entry name" value="AMP_BINDING"/>
    <property type="match status" value="1"/>
</dbReference>
<dbReference type="AlphaFoldDB" id="A0A7H8NJN8"/>
<dbReference type="SUPFAM" id="SSF56801">
    <property type="entry name" value="Acetyl-CoA synthetase-like"/>
    <property type="match status" value="1"/>
</dbReference>
<dbReference type="SUPFAM" id="SSF53474">
    <property type="entry name" value="alpha/beta-Hydrolases"/>
    <property type="match status" value="1"/>
</dbReference>